<dbReference type="EMBL" id="BPLR01002105">
    <property type="protein sequence ID" value="GIX70046.1"/>
    <property type="molecule type" value="Genomic_DNA"/>
</dbReference>
<protein>
    <submittedName>
        <fullName evidence="1">Uncharacterized protein</fullName>
    </submittedName>
</protein>
<reference evidence="1 2" key="1">
    <citation type="submission" date="2021-06" db="EMBL/GenBank/DDBJ databases">
        <title>Caerostris extrusa draft genome.</title>
        <authorList>
            <person name="Kono N."/>
            <person name="Arakawa K."/>
        </authorList>
    </citation>
    <scope>NUCLEOTIDE SEQUENCE [LARGE SCALE GENOMIC DNA]</scope>
</reference>
<comment type="caution">
    <text evidence="1">The sequence shown here is derived from an EMBL/GenBank/DDBJ whole genome shotgun (WGS) entry which is preliminary data.</text>
</comment>
<dbReference type="Proteomes" id="UP001054945">
    <property type="component" value="Unassembled WGS sequence"/>
</dbReference>
<gene>
    <name evidence="1" type="ORF">CEXT_433511</name>
</gene>
<proteinExistence type="predicted"/>
<accession>A0AAV4MF29</accession>
<evidence type="ECO:0000313" key="2">
    <source>
        <dbReference type="Proteomes" id="UP001054945"/>
    </source>
</evidence>
<name>A0AAV4MF29_CAEEX</name>
<keyword evidence="2" id="KW-1185">Reference proteome</keyword>
<organism evidence="1 2">
    <name type="scientific">Caerostris extrusa</name>
    <name type="common">Bark spider</name>
    <name type="synonym">Caerostris bankana</name>
    <dbReference type="NCBI Taxonomy" id="172846"/>
    <lineage>
        <taxon>Eukaryota</taxon>
        <taxon>Metazoa</taxon>
        <taxon>Ecdysozoa</taxon>
        <taxon>Arthropoda</taxon>
        <taxon>Chelicerata</taxon>
        <taxon>Arachnida</taxon>
        <taxon>Araneae</taxon>
        <taxon>Araneomorphae</taxon>
        <taxon>Entelegynae</taxon>
        <taxon>Araneoidea</taxon>
        <taxon>Araneidae</taxon>
        <taxon>Caerostris</taxon>
    </lineage>
</organism>
<evidence type="ECO:0000313" key="1">
    <source>
        <dbReference type="EMBL" id="GIX70046.1"/>
    </source>
</evidence>
<sequence length="120" mass="13415">MKCSRIVIFRGVELCGMPFETSACVRLPAFSVIEYADWSPPTIRDAALTADSREIPPSSGFSLSSEISFVKRYRNRVSRCHAQLTSNGIIDFTIAHNLLDSISVRRKMAIFSHSIGDYVQ</sequence>
<dbReference type="AlphaFoldDB" id="A0AAV4MF29"/>